<dbReference type="PANTHER" id="PTHR12161:SF81">
    <property type="entry name" value="OS01G0687700 PROTEIN"/>
    <property type="match status" value="1"/>
</dbReference>
<proteinExistence type="inferred from homology"/>
<evidence type="ECO:0000313" key="2">
    <source>
        <dbReference type="EMBL" id="KAF9586802.1"/>
    </source>
</evidence>
<evidence type="ECO:0000313" key="3">
    <source>
        <dbReference type="Proteomes" id="UP000631114"/>
    </source>
</evidence>
<evidence type="ECO:0000256" key="1">
    <source>
        <dbReference type="ARBA" id="ARBA00005536"/>
    </source>
</evidence>
<accession>A0A835GVC1</accession>
<protein>
    <submittedName>
        <fullName evidence="2">Uncharacterized protein</fullName>
    </submittedName>
</protein>
<dbReference type="GO" id="GO:0015031">
    <property type="term" value="P:protein transport"/>
    <property type="evidence" value="ECO:0007669"/>
    <property type="project" value="InterPro"/>
</dbReference>
<keyword evidence="3" id="KW-1185">Reference proteome</keyword>
<organism evidence="2 3">
    <name type="scientific">Coptis chinensis</name>
    <dbReference type="NCBI Taxonomy" id="261450"/>
    <lineage>
        <taxon>Eukaryota</taxon>
        <taxon>Viridiplantae</taxon>
        <taxon>Streptophyta</taxon>
        <taxon>Embryophyta</taxon>
        <taxon>Tracheophyta</taxon>
        <taxon>Spermatophyta</taxon>
        <taxon>Magnoliopsida</taxon>
        <taxon>Ranunculales</taxon>
        <taxon>Ranunculaceae</taxon>
        <taxon>Coptidoideae</taxon>
        <taxon>Coptis</taxon>
    </lineage>
</organism>
<dbReference type="InterPro" id="IPR005061">
    <property type="entry name" value="Ist1"/>
</dbReference>
<dbReference type="AlphaFoldDB" id="A0A835GVC1"/>
<comment type="similarity">
    <text evidence="1">Belongs to the IST1 family.</text>
</comment>
<dbReference type="Proteomes" id="UP000631114">
    <property type="component" value="Unassembled WGS sequence"/>
</dbReference>
<comment type="caution">
    <text evidence="2">The sequence shown here is derived from an EMBL/GenBank/DDBJ whole genome shotgun (WGS) entry which is preliminary data.</text>
</comment>
<dbReference type="Gene3D" id="1.20.1260.60">
    <property type="entry name" value="Vacuolar protein sorting-associated protein Ist1"/>
    <property type="match status" value="1"/>
</dbReference>
<name>A0A835GVC1_9MAGN</name>
<dbReference type="PANTHER" id="PTHR12161">
    <property type="entry name" value="IST1 FAMILY MEMBER"/>
    <property type="match status" value="1"/>
</dbReference>
<dbReference type="EMBL" id="JADFTS010000097">
    <property type="protein sequence ID" value="KAF9586802.1"/>
    <property type="molecule type" value="Genomic_DNA"/>
</dbReference>
<reference evidence="2 3" key="1">
    <citation type="submission" date="2020-10" db="EMBL/GenBank/DDBJ databases">
        <title>The Coptis chinensis genome and diversification of protoberbering-type alkaloids.</title>
        <authorList>
            <person name="Wang B."/>
            <person name="Shu S."/>
            <person name="Song C."/>
            <person name="Liu Y."/>
        </authorList>
    </citation>
    <scope>NUCLEOTIDE SEQUENCE [LARGE SCALE GENOMIC DNA]</scope>
    <source>
        <strain evidence="2">HL-2020</strain>
        <tissue evidence="2">Leaf</tissue>
    </source>
</reference>
<sequence>MAFSKTLMNNTKLMMGNHHSQLSCPLHTLFISSPQYLHMAPTSNNLHYPFQLHGCSTPPPVFSLLDPAEFVYPTVVYTFVNVSRTNSLDRHVHNGSAWIIAKHNKLVAWSPTRKELVYHKVWKGVHFTASNFTDTSVNRDIIEKLSLKAPSVDAKLRLLKEIAKEYNLDWDASSNRAESRNVESLKRRSKLVLGHPGKAELSVSNHNVGSELMLKGAVQILVMQWKELELPLLHRSRPHRRDEEHELVNVNSGFPRIQESS</sequence>
<dbReference type="InterPro" id="IPR042277">
    <property type="entry name" value="IST1-like"/>
</dbReference>
<gene>
    <name evidence="2" type="ORF">IFM89_039981</name>
</gene>
<dbReference type="OrthoDB" id="29853at2759"/>